<feature type="chain" id="PRO_5001462898" evidence="10">
    <location>
        <begin position="26"/>
        <end position="224"/>
    </location>
</feature>
<reference evidence="12" key="1">
    <citation type="submission" date="2014-02" db="EMBL/GenBank/DDBJ databases">
        <title>Expanding our view of genomic diversity in Candidatus Accumulibacter clades.</title>
        <authorList>
            <person name="Skennerton C.T."/>
            <person name="Barr J.J."/>
            <person name="Slater F.R."/>
            <person name="Bond P.L."/>
            <person name="Tyson G.W."/>
        </authorList>
    </citation>
    <scope>NUCLEOTIDE SEQUENCE [LARGE SCALE GENOMIC DNA]</scope>
</reference>
<dbReference type="SUPFAM" id="SSF46626">
    <property type="entry name" value="Cytochrome c"/>
    <property type="match status" value="2"/>
</dbReference>
<dbReference type="Pfam" id="PF00034">
    <property type="entry name" value="Cytochrom_C"/>
    <property type="match status" value="2"/>
</dbReference>
<dbReference type="GO" id="GO:0005506">
    <property type="term" value="F:iron ion binding"/>
    <property type="evidence" value="ECO:0007669"/>
    <property type="project" value="InterPro"/>
</dbReference>
<feature type="binding site" description="covalent" evidence="8">
    <location>
        <position position="155"/>
    </location>
    <ligand>
        <name>heme c</name>
        <dbReference type="ChEBI" id="CHEBI:61717"/>
        <label>2</label>
    </ligand>
</feature>
<evidence type="ECO:0000256" key="1">
    <source>
        <dbReference type="ARBA" id="ARBA00004418"/>
    </source>
</evidence>
<dbReference type="EMBL" id="JFAX01000005">
    <property type="protein sequence ID" value="EXI68364.1"/>
    <property type="molecule type" value="Genomic_DNA"/>
</dbReference>
<dbReference type="PANTHER" id="PTHR33751">
    <property type="entry name" value="CBB3-TYPE CYTOCHROME C OXIDASE SUBUNIT FIXP"/>
    <property type="match status" value="1"/>
</dbReference>
<evidence type="ECO:0000259" key="11">
    <source>
        <dbReference type="PROSITE" id="PS51007"/>
    </source>
</evidence>
<evidence type="ECO:0000256" key="7">
    <source>
        <dbReference type="ARBA" id="ARBA00023004"/>
    </source>
</evidence>
<feature type="binding site" description="axial binding residue" evidence="9">
    <location>
        <position position="82"/>
    </location>
    <ligand>
        <name>heme c</name>
        <dbReference type="ChEBI" id="CHEBI:61717"/>
        <label>1</label>
    </ligand>
    <ligandPart>
        <name>Fe</name>
        <dbReference type="ChEBI" id="CHEBI:18248"/>
    </ligandPart>
</feature>
<name>A0A011PPV7_9PROT</name>
<evidence type="ECO:0000256" key="10">
    <source>
        <dbReference type="SAM" id="SignalP"/>
    </source>
</evidence>
<dbReference type="GO" id="GO:0009055">
    <property type="term" value="F:electron transfer activity"/>
    <property type="evidence" value="ECO:0007669"/>
    <property type="project" value="InterPro"/>
</dbReference>
<keyword evidence="7 9" id="KW-0408">Iron</keyword>
<protein>
    <submittedName>
        <fullName evidence="12">Cytochrome c4</fullName>
    </submittedName>
</protein>
<keyword evidence="4 9" id="KW-0479">Metal-binding</keyword>
<keyword evidence="5" id="KW-0574">Periplasm</keyword>
<keyword evidence="6" id="KW-0249">Electron transport</keyword>
<dbReference type="InterPro" id="IPR024167">
    <property type="entry name" value="Cytochrome_c4-like"/>
</dbReference>
<organism evidence="12 13">
    <name type="scientific">Candidatus Accumulibacter adjunctus</name>
    <dbReference type="NCBI Taxonomy" id="1454001"/>
    <lineage>
        <taxon>Bacteria</taxon>
        <taxon>Pseudomonadati</taxon>
        <taxon>Pseudomonadota</taxon>
        <taxon>Betaproteobacteria</taxon>
        <taxon>Candidatus Accumulibacter</taxon>
    </lineage>
</organism>
<evidence type="ECO:0000256" key="8">
    <source>
        <dbReference type="PIRSR" id="PIRSR000005-1"/>
    </source>
</evidence>
<dbReference type="PROSITE" id="PS51007">
    <property type="entry name" value="CYTC"/>
    <property type="match status" value="2"/>
</dbReference>
<dbReference type="GO" id="GO:0042597">
    <property type="term" value="C:periplasmic space"/>
    <property type="evidence" value="ECO:0007669"/>
    <property type="project" value="UniProtKB-SubCell"/>
</dbReference>
<dbReference type="GO" id="GO:0020037">
    <property type="term" value="F:heme binding"/>
    <property type="evidence" value="ECO:0007669"/>
    <property type="project" value="InterPro"/>
</dbReference>
<evidence type="ECO:0000256" key="3">
    <source>
        <dbReference type="ARBA" id="ARBA00022617"/>
    </source>
</evidence>
<keyword evidence="10" id="KW-0732">Signal</keyword>
<keyword evidence="2" id="KW-0813">Transport</keyword>
<dbReference type="InterPro" id="IPR009056">
    <property type="entry name" value="Cyt_c-like_dom"/>
</dbReference>
<feature type="binding site" description="axial binding residue" evidence="9">
    <location>
        <position position="42"/>
    </location>
    <ligand>
        <name>heme c</name>
        <dbReference type="ChEBI" id="CHEBI:61717"/>
        <label>1</label>
    </ligand>
    <ligandPart>
        <name>Fe</name>
        <dbReference type="ChEBI" id="CHEBI:18248"/>
    </ligandPart>
</feature>
<dbReference type="Proteomes" id="UP000020218">
    <property type="component" value="Unassembled WGS sequence"/>
</dbReference>
<accession>A0A011PPV7</accession>
<comment type="subcellular location">
    <subcellularLocation>
        <location evidence="1">Periplasm</location>
    </subcellularLocation>
</comment>
<dbReference type="InterPro" id="IPR036909">
    <property type="entry name" value="Cyt_c-like_dom_sf"/>
</dbReference>
<comment type="caution">
    <text evidence="12">The sequence shown here is derived from an EMBL/GenBank/DDBJ whole genome shotgun (WGS) entry which is preliminary data.</text>
</comment>
<dbReference type="STRING" id="1454001.AW08_01145"/>
<evidence type="ECO:0000256" key="4">
    <source>
        <dbReference type="ARBA" id="ARBA00022723"/>
    </source>
</evidence>
<gene>
    <name evidence="12" type="primary">cc4</name>
    <name evidence="12" type="ORF">AW08_01145</name>
</gene>
<comment type="PTM">
    <text evidence="8">Binds 2 heme c groups covalently per subunit.</text>
</comment>
<evidence type="ECO:0000256" key="9">
    <source>
        <dbReference type="PIRSR" id="PIRSR000005-2"/>
    </source>
</evidence>
<dbReference type="PANTHER" id="PTHR33751:SF9">
    <property type="entry name" value="CYTOCHROME C4"/>
    <property type="match status" value="1"/>
</dbReference>
<dbReference type="AlphaFoldDB" id="A0A011PPV7"/>
<dbReference type="PIRSF" id="PIRSF000005">
    <property type="entry name" value="Cytochrome_c4"/>
    <property type="match status" value="1"/>
</dbReference>
<sequence>MFHFGLWPRLLGCVLAGCVALPAAALDLERAQEIYGPCAACHGEFGAGGKKGEYPRIAGQLPKYLEQQLKAFQSQRRVNLPMYPYTKERELPDEDMKLVSAYLAQIELPTRPPVFKDSDGALTRLLAMEKVMIVPRAEGNIDRGRLVYDQQCAVCHGKSGKGRGMFPMLVGQYTSYLKKQIDAYLKADRSHDEDSASEGVLYRLPAQDIQDVLAHLTAIQEVQP</sequence>
<feature type="domain" description="Cytochrome c" evidence="11">
    <location>
        <begin position="26"/>
        <end position="107"/>
    </location>
</feature>
<dbReference type="Gene3D" id="1.10.760.10">
    <property type="entry name" value="Cytochrome c-like domain"/>
    <property type="match status" value="2"/>
</dbReference>
<evidence type="ECO:0000256" key="6">
    <source>
        <dbReference type="ARBA" id="ARBA00022982"/>
    </source>
</evidence>
<feature type="signal peptide" evidence="10">
    <location>
        <begin position="1"/>
        <end position="25"/>
    </location>
</feature>
<feature type="binding site" description="covalent" evidence="8">
    <location>
        <position position="38"/>
    </location>
    <ligand>
        <name>heme c</name>
        <dbReference type="ChEBI" id="CHEBI:61717"/>
        <label>1</label>
    </ligand>
</feature>
<feature type="binding site" description="axial binding residue" evidence="9">
    <location>
        <position position="156"/>
    </location>
    <ligand>
        <name>heme c</name>
        <dbReference type="ChEBI" id="CHEBI:61717"/>
        <label>2</label>
    </ligand>
    <ligandPart>
        <name>Fe</name>
        <dbReference type="ChEBI" id="CHEBI:18248"/>
    </ligandPart>
</feature>
<feature type="binding site" description="covalent" evidence="8">
    <location>
        <position position="152"/>
    </location>
    <ligand>
        <name>heme c</name>
        <dbReference type="ChEBI" id="CHEBI:61717"/>
        <label>2</label>
    </ligand>
</feature>
<dbReference type="InterPro" id="IPR050597">
    <property type="entry name" value="Cytochrome_c_Oxidase_Subunit"/>
</dbReference>
<feature type="domain" description="Cytochrome c" evidence="11">
    <location>
        <begin position="139"/>
        <end position="220"/>
    </location>
</feature>
<evidence type="ECO:0000256" key="5">
    <source>
        <dbReference type="ARBA" id="ARBA00022764"/>
    </source>
</evidence>
<evidence type="ECO:0000313" key="12">
    <source>
        <dbReference type="EMBL" id="EXI68364.1"/>
    </source>
</evidence>
<feature type="binding site" description="covalent" evidence="8">
    <location>
        <position position="41"/>
    </location>
    <ligand>
        <name>heme c</name>
        <dbReference type="ChEBI" id="CHEBI:61717"/>
        <label>1</label>
    </ligand>
</feature>
<keyword evidence="13" id="KW-1185">Reference proteome</keyword>
<evidence type="ECO:0000313" key="13">
    <source>
        <dbReference type="Proteomes" id="UP000020218"/>
    </source>
</evidence>
<evidence type="ECO:0000256" key="2">
    <source>
        <dbReference type="ARBA" id="ARBA00022448"/>
    </source>
</evidence>
<proteinExistence type="predicted"/>
<keyword evidence="3 8" id="KW-0349">Heme</keyword>
<dbReference type="PATRIC" id="fig|1454001.3.peg.1168"/>